<dbReference type="OrthoDB" id="2936579at2"/>
<dbReference type="EMBL" id="FUZT01000008">
    <property type="protein sequence ID" value="SKC79987.1"/>
    <property type="molecule type" value="Genomic_DNA"/>
</dbReference>
<feature type="transmembrane region" description="Helical" evidence="1">
    <location>
        <begin position="5"/>
        <end position="22"/>
    </location>
</feature>
<name>A0A1T5LVG9_9FIRM</name>
<protein>
    <submittedName>
        <fullName evidence="2">Uncharacterized protein</fullName>
    </submittedName>
</protein>
<organism evidence="2 3">
    <name type="scientific">Maledivibacter halophilus</name>
    <dbReference type="NCBI Taxonomy" id="36842"/>
    <lineage>
        <taxon>Bacteria</taxon>
        <taxon>Bacillati</taxon>
        <taxon>Bacillota</taxon>
        <taxon>Clostridia</taxon>
        <taxon>Peptostreptococcales</taxon>
        <taxon>Caminicellaceae</taxon>
        <taxon>Maledivibacter</taxon>
    </lineage>
</organism>
<accession>A0A1T5LVG9</accession>
<evidence type="ECO:0000313" key="3">
    <source>
        <dbReference type="Proteomes" id="UP000190285"/>
    </source>
</evidence>
<keyword evidence="1" id="KW-0472">Membrane</keyword>
<evidence type="ECO:0000256" key="1">
    <source>
        <dbReference type="SAM" id="Phobius"/>
    </source>
</evidence>
<dbReference type="Proteomes" id="UP000190285">
    <property type="component" value="Unassembled WGS sequence"/>
</dbReference>
<gene>
    <name evidence="2" type="ORF">SAMN02194393_03405</name>
</gene>
<dbReference type="STRING" id="36842.SAMN02194393_03405"/>
<sequence>MKNKILAIGSIMLTAISFFMMVDTKYFGALGDYIIQGMGLKAWSGNGNLGTHLTIFYFLIPLIIGLIGVNKYCHLELKLSKMKIFIIICIILFVFTAGLNEYAEWIKREADGLLSIEVIWNESEHYFNANDEEITEFGAEIKLKNHSNERREFYLGIKEPNINQKIFQTHNEYGAIAYGNDNTPLLIALEPKSVSRIKVNFKNDTNEITFESDTGSSGRIDNIVLYNDNEAVLFSYGQFLGSLLKK</sequence>
<proteinExistence type="predicted"/>
<keyword evidence="1" id="KW-1133">Transmembrane helix</keyword>
<dbReference type="AlphaFoldDB" id="A0A1T5LVG9"/>
<keyword evidence="1" id="KW-0812">Transmembrane</keyword>
<feature type="transmembrane region" description="Helical" evidence="1">
    <location>
        <begin position="49"/>
        <end position="70"/>
    </location>
</feature>
<dbReference type="RefSeq" id="WP_079493233.1">
    <property type="nucleotide sequence ID" value="NZ_FUZT01000008.1"/>
</dbReference>
<keyword evidence="3" id="KW-1185">Reference proteome</keyword>
<reference evidence="3" key="1">
    <citation type="submission" date="2017-02" db="EMBL/GenBank/DDBJ databases">
        <authorList>
            <person name="Varghese N."/>
            <person name="Submissions S."/>
        </authorList>
    </citation>
    <scope>NUCLEOTIDE SEQUENCE [LARGE SCALE GENOMIC DNA]</scope>
    <source>
        <strain evidence="3">M1</strain>
    </source>
</reference>
<feature type="transmembrane region" description="Helical" evidence="1">
    <location>
        <begin position="82"/>
        <end position="99"/>
    </location>
</feature>
<evidence type="ECO:0000313" key="2">
    <source>
        <dbReference type="EMBL" id="SKC79987.1"/>
    </source>
</evidence>